<comment type="caution">
    <text evidence="6">The sequence shown here is derived from an EMBL/GenBank/DDBJ whole genome shotgun (WGS) entry which is preliminary data.</text>
</comment>
<dbReference type="GO" id="GO:0016114">
    <property type="term" value="P:terpenoid biosynthetic process"/>
    <property type="evidence" value="ECO:0007669"/>
    <property type="project" value="InterPro"/>
</dbReference>
<organism evidence="6 7">
    <name type="scientific">Escallonia rubra</name>
    <dbReference type="NCBI Taxonomy" id="112253"/>
    <lineage>
        <taxon>Eukaryota</taxon>
        <taxon>Viridiplantae</taxon>
        <taxon>Streptophyta</taxon>
        <taxon>Embryophyta</taxon>
        <taxon>Tracheophyta</taxon>
        <taxon>Spermatophyta</taxon>
        <taxon>Magnoliopsida</taxon>
        <taxon>eudicotyledons</taxon>
        <taxon>Gunneridae</taxon>
        <taxon>Pentapetalae</taxon>
        <taxon>asterids</taxon>
        <taxon>campanulids</taxon>
        <taxon>Escalloniales</taxon>
        <taxon>Escalloniaceae</taxon>
        <taxon>Escallonia</taxon>
    </lineage>
</organism>
<keyword evidence="7" id="KW-1185">Reference proteome</keyword>
<comment type="cofactor">
    <cofactor evidence="1">
        <name>Mg(2+)</name>
        <dbReference type="ChEBI" id="CHEBI:18420"/>
    </cofactor>
</comment>
<keyword evidence="4" id="KW-0456">Lyase</keyword>
<evidence type="ECO:0000259" key="5">
    <source>
        <dbReference type="Pfam" id="PF03936"/>
    </source>
</evidence>
<sequence length="95" mass="11166">MEFNLVQTVHHQELVQVSRWWKHLGLAKELKLARDQPLKWHMWPMTALTDPSLSEQRVDLTKPISLIYLIDDIFDVYGTLDELTLFAEAVNRYAS</sequence>
<name>A0AA88S519_9ASTE</name>
<keyword evidence="2" id="KW-0479">Metal-binding</keyword>
<feature type="domain" description="Terpene synthase metal-binding" evidence="5">
    <location>
        <begin position="22"/>
        <end position="93"/>
    </location>
</feature>
<reference evidence="6" key="1">
    <citation type="submission" date="2022-12" db="EMBL/GenBank/DDBJ databases">
        <title>Draft genome assemblies for two species of Escallonia (Escalloniales).</title>
        <authorList>
            <person name="Chanderbali A."/>
            <person name="Dervinis C."/>
            <person name="Anghel I."/>
            <person name="Soltis D."/>
            <person name="Soltis P."/>
            <person name="Zapata F."/>
        </authorList>
    </citation>
    <scope>NUCLEOTIDE SEQUENCE</scope>
    <source>
        <strain evidence="6">UCBG92.1500</strain>
        <tissue evidence="6">Leaf</tissue>
    </source>
</reference>
<dbReference type="InterPro" id="IPR005630">
    <property type="entry name" value="Terpene_synthase_metal-bd"/>
</dbReference>
<evidence type="ECO:0000313" key="7">
    <source>
        <dbReference type="Proteomes" id="UP001187471"/>
    </source>
</evidence>
<gene>
    <name evidence="6" type="ORF">RJ640_016929</name>
</gene>
<dbReference type="InterPro" id="IPR050148">
    <property type="entry name" value="Terpene_synthase-like"/>
</dbReference>
<evidence type="ECO:0000313" key="6">
    <source>
        <dbReference type="EMBL" id="KAK2992156.1"/>
    </source>
</evidence>
<protein>
    <recommendedName>
        <fullName evidence="5">Terpene synthase metal-binding domain-containing protein</fullName>
    </recommendedName>
</protein>
<dbReference type="Proteomes" id="UP001187471">
    <property type="component" value="Unassembled WGS sequence"/>
</dbReference>
<accession>A0AA88S519</accession>
<dbReference type="SUPFAM" id="SSF48576">
    <property type="entry name" value="Terpenoid synthases"/>
    <property type="match status" value="1"/>
</dbReference>
<evidence type="ECO:0000256" key="1">
    <source>
        <dbReference type="ARBA" id="ARBA00001946"/>
    </source>
</evidence>
<keyword evidence="3" id="KW-0460">Magnesium</keyword>
<dbReference type="InterPro" id="IPR008949">
    <property type="entry name" value="Isoprenoid_synthase_dom_sf"/>
</dbReference>
<dbReference type="Gene3D" id="1.10.600.10">
    <property type="entry name" value="Farnesyl Diphosphate Synthase"/>
    <property type="match status" value="1"/>
</dbReference>
<dbReference type="Pfam" id="PF03936">
    <property type="entry name" value="Terpene_synth_C"/>
    <property type="match status" value="1"/>
</dbReference>
<dbReference type="AlphaFoldDB" id="A0AA88S519"/>
<evidence type="ECO:0000256" key="3">
    <source>
        <dbReference type="ARBA" id="ARBA00022842"/>
    </source>
</evidence>
<dbReference type="EMBL" id="JAVXUO010000430">
    <property type="protein sequence ID" value="KAK2992156.1"/>
    <property type="molecule type" value="Genomic_DNA"/>
</dbReference>
<dbReference type="PANTHER" id="PTHR31225:SF0">
    <property type="entry name" value="S-(+)-LINALOOL SYNTHASE, CHLOROPLASTIC"/>
    <property type="match status" value="1"/>
</dbReference>
<dbReference type="GO" id="GO:0000287">
    <property type="term" value="F:magnesium ion binding"/>
    <property type="evidence" value="ECO:0007669"/>
    <property type="project" value="InterPro"/>
</dbReference>
<dbReference type="GO" id="GO:0010333">
    <property type="term" value="F:terpene synthase activity"/>
    <property type="evidence" value="ECO:0007669"/>
    <property type="project" value="InterPro"/>
</dbReference>
<dbReference type="PANTHER" id="PTHR31225">
    <property type="entry name" value="OS04G0344100 PROTEIN-RELATED"/>
    <property type="match status" value="1"/>
</dbReference>
<evidence type="ECO:0000256" key="4">
    <source>
        <dbReference type="ARBA" id="ARBA00023239"/>
    </source>
</evidence>
<evidence type="ECO:0000256" key="2">
    <source>
        <dbReference type="ARBA" id="ARBA00022723"/>
    </source>
</evidence>
<proteinExistence type="predicted"/>